<protein>
    <submittedName>
        <fullName evidence="1">Uncharacterized protein</fullName>
    </submittedName>
</protein>
<evidence type="ECO:0000313" key="1">
    <source>
        <dbReference type="EMBL" id="EKC40570.1"/>
    </source>
</evidence>
<name>K1RGQ2_MAGGI</name>
<sequence length="171" mass="19440">MSHIKHGKKNLALGYFLKGFKIALEPSLFLVEIVRCLVTLKSTKEKEECTHLFGQHQDLNVAGITTDTLKRTLQKLNETESWKCLCLIVIGKHHGPKTDFDKLAYQCPASHIFVGKMLNKLSRKNKQKFGFQLAIAFLNNGASVKEIENVYETPAVHVGLRMFLETGRWKL</sequence>
<gene>
    <name evidence="1" type="ORF">CGI_10025628</name>
</gene>
<proteinExistence type="predicted"/>
<dbReference type="InParanoid" id="K1RGQ2"/>
<dbReference type="EMBL" id="JH818947">
    <property type="protein sequence ID" value="EKC40570.1"/>
    <property type="molecule type" value="Genomic_DNA"/>
</dbReference>
<reference evidence="1" key="1">
    <citation type="journal article" date="2012" name="Nature">
        <title>The oyster genome reveals stress adaptation and complexity of shell formation.</title>
        <authorList>
            <person name="Zhang G."/>
            <person name="Fang X."/>
            <person name="Guo X."/>
            <person name="Li L."/>
            <person name="Luo R."/>
            <person name="Xu F."/>
            <person name="Yang P."/>
            <person name="Zhang L."/>
            <person name="Wang X."/>
            <person name="Qi H."/>
            <person name="Xiong Z."/>
            <person name="Que H."/>
            <person name="Xie Y."/>
            <person name="Holland P.W."/>
            <person name="Paps J."/>
            <person name="Zhu Y."/>
            <person name="Wu F."/>
            <person name="Chen Y."/>
            <person name="Wang J."/>
            <person name="Peng C."/>
            <person name="Meng J."/>
            <person name="Yang L."/>
            <person name="Liu J."/>
            <person name="Wen B."/>
            <person name="Zhang N."/>
            <person name="Huang Z."/>
            <person name="Zhu Q."/>
            <person name="Feng Y."/>
            <person name="Mount A."/>
            <person name="Hedgecock D."/>
            <person name="Xu Z."/>
            <person name="Liu Y."/>
            <person name="Domazet-Loso T."/>
            <person name="Du Y."/>
            <person name="Sun X."/>
            <person name="Zhang S."/>
            <person name="Liu B."/>
            <person name="Cheng P."/>
            <person name="Jiang X."/>
            <person name="Li J."/>
            <person name="Fan D."/>
            <person name="Wang W."/>
            <person name="Fu W."/>
            <person name="Wang T."/>
            <person name="Wang B."/>
            <person name="Zhang J."/>
            <person name="Peng Z."/>
            <person name="Li Y."/>
            <person name="Li N."/>
            <person name="Wang J."/>
            <person name="Chen M."/>
            <person name="He Y."/>
            <person name="Tan F."/>
            <person name="Song X."/>
            <person name="Zheng Q."/>
            <person name="Huang R."/>
            <person name="Yang H."/>
            <person name="Du X."/>
            <person name="Chen L."/>
            <person name="Yang M."/>
            <person name="Gaffney P.M."/>
            <person name="Wang S."/>
            <person name="Luo L."/>
            <person name="She Z."/>
            <person name="Ming Y."/>
            <person name="Huang W."/>
            <person name="Zhang S."/>
            <person name="Huang B."/>
            <person name="Zhang Y."/>
            <person name="Qu T."/>
            <person name="Ni P."/>
            <person name="Miao G."/>
            <person name="Wang J."/>
            <person name="Wang Q."/>
            <person name="Steinberg C.E."/>
            <person name="Wang H."/>
            <person name="Li N."/>
            <person name="Qian L."/>
            <person name="Zhang G."/>
            <person name="Li Y."/>
            <person name="Yang H."/>
            <person name="Liu X."/>
            <person name="Wang J."/>
            <person name="Yin Y."/>
            <person name="Wang J."/>
        </authorList>
    </citation>
    <scope>NUCLEOTIDE SEQUENCE [LARGE SCALE GENOMIC DNA]</scope>
    <source>
        <strain evidence="1">05x7-T-G4-1.051#20</strain>
    </source>
</reference>
<dbReference type="AlphaFoldDB" id="K1RGQ2"/>
<organism evidence="1">
    <name type="scientific">Magallana gigas</name>
    <name type="common">Pacific oyster</name>
    <name type="synonym">Crassostrea gigas</name>
    <dbReference type="NCBI Taxonomy" id="29159"/>
    <lineage>
        <taxon>Eukaryota</taxon>
        <taxon>Metazoa</taxon>
        <taxon>Spiralia</taxon>
        <taxon>Lophotrochozoa</taxon>
        <taxon>Mollusca</taxon>
        <taxon>Bivalvia</taxon>
        <taxon>Autobranchia</taxon>
        <taxon>Pteriomorphia</taxon>
        <taxon>Ostreida</taxon>
        <taxon>Ostreoidea</taxon>
        <taxon>Ostreidae</taxon>
        <taxon>Magallana</taxon>
    </lineage>
</organism>
<dbReference type="HOGENOM" id="CLU_1564401_0_0_1"/>
<accession>K1RGQ2</accession>